<name>K0RQX3_THAOC</name>
<organism evidence="2 3">
    <name type="scientific">Thalassiosira oceanica</name>
    <name type="common">Marine diatom</name>
    <dbReference type="NCBI Taxonomy" id="159749"/>
    <lineage>
        <taxon>Eukaryota</taxon>
        <taxon>Sar</taxon>
        <taxon>Stramenopiles</taxon>
        <taxon>Ochrophyta</taxon>
        <taxon>Bacillariophyta</taxon>
        <taxon>Coscinodiscophyceae</taxon>
        <taxon>Thalassiosirophycidae</taxon>
        <taxon>Thalassiosirales</taxon>
        <taxon>Thalassiosiraceae</taxon>
        <taxon>Thalassiosira</taxon>
    </lineage>
</organism>
<feature type="region of interest" description="Disordered" evidence="1">
    <location>
        <begin position="2384"/>
        <end position="2441"/>
    </location>
</feature>
<feature type="compositionally biased region" description="Polar residues" evidence="1">
    <location>
        <begin position="406"/>
        <end position="418"/>
    </location>
</feature>
<dbReference type="Pfam" id="PF03382">
    <property type="entry name" value="DUF285"/>
    <property type="match status" value="2"/>
</dbReference>
<sequence length="3256" mass="355694">MGCIRKGPTSGYVQWASSFNQDISGWDVSSGTDFSLMFFGADSFNDDISGWDVSSGINFRLMFYTTSSFNQDISGWDVSSGTNFQGMFNQASSFNQDISGWDVSKGMYFPWMFYDATAFNQELCSWGSHYSSSKDYTSIFDGSSCPISSQPTSASGLWCRQCFTSNAELKQAMKEYLDPDTRDAAVSTYGPIESWGVSAVEDFSLLFEKAPNTALPGASTFNDDISGWDVSSGTDFGNMFKWASSFNQDISEWDASEGTNFGAMLAWASSFNQDISGWDVSKGTNFGAMFYRASSFNQDISGWDTSSGTKFRNMFYDTSAFNQELCSWGSHYSSSKDYFDMFSGSSSCPIKSQPTSATEPSGIPSSIPSDKPSNQLSAVPSERRSELANPTLMQPSSLSKGDKDVQTSTGLSPSQESMTMCYRAPREPTLSPTASPSHSPTASPTSSPTLSPTVWDYSPGDAAVEKCGRKCKYSMKEGFIGFSVGVHSAGVGLPVGKVQVLPDSLIKTCPSSPHLGAPACMTRTTLCQQGLGRQSKMSLEVWAAEPLEASAKMRGKFRATGHYVFSWKCQGPPPFAMKTLKKTAFVSTNWGAATAGYAGLQYNSESNACQCLFERQEWDEMPVVPAASLGNERVHCPRGRTCTASADLGSGVVASESSLGWTCIPVKTAECGLTGYVTYLSHLSFDNDVEIVDSTVVPISGTVYIGRPVAGSPGVFESTTCPMAGVEVCLDQVTGGTGADFRLNCTTTDEAGFWEVRAFVGTHVKPVVTMSGHEFRPMPRRSPVVVASLDAARAGLLQGLDYIDEALRKIEVQIQGGLCPDKVLGNATVQYKIVGCAVDPVPLLGPEGETFQSDASAQYHLPAHNVEVRVTNIEGHDKATDMLKDSPQSCDLSGSEVAGSGATEDDETGSDSGSDGINTSNNTADDTCSDRIFRFVYPGVLSVKPEILGGKDKATSSEACEYLYQASSPESKSFHVVSVGEKFDLRLNLRSRVLPETREDPYCDKVDNSIALVIRSSVGHGLGPEKQKCSEDASCTRNPVSQDADSSYAEIKGLEAGYPRFNNGDSSWPQRHARLITIKQRVANRELLLHTMHVVIEGQHYADGDARALSVPMQTPLLVIRDPPGGDSSVSYSRVETTVKINIKNYERYRGLDIGIGGGGAWDGKIGTCYHQITTEILPQLRAALDANKVQKNSTEEKTEEEVDEIDQAISVLEAGIRGWDEILGKYENATERATNGHGTSIADVFKRKRPTCKRRFVTVYTEEREFENKETGNIKRESEMAEEQLKLIEEGSDSSAEPMFSEYGSGSLEEGSEYECTAENNEPVRPDIAVLCRKYAGKDRCWKNSTQLAEGVIYEPQDGEGEWEDLPEDHEYWDEWEFENPMPAVPDAGDGGGIDLAPKILQNLAQPLTGNAAIEGEISSKEEEGLRTIQFSGGGGTISLEFDDEMSDHVEKIWNNPMAENFDDFNALGRAGEMKVLIGDGLLVGGFMDSGITGSLETSHRFLEDTEMESATSITLDLGDPDVGDEFIVDIYLDETYGTFIFHTVAGQSKCPHEVNTNPIEKPKLALETSVGITPADESMIFKIGLNNEGFGTSSFIFYHETVDNNDGLSIDADGSGDTWFLTGTRVGGSTTISTLTIDVGPEGNFRYSPVRLYLQSQCDLDGEVLNNLDTIELYNNEDEDGNKYIEFAPLCVKVDFYGPLVSGDLFATNQDKLEVSILNPDNQVNEYYNARTALKDMTNLDTVKIEYRKVTARSANLGWTPALGTDNEVINFTNEEEVDGILRAVWDISKLPDFESECMGGSLAVPTKLRKYYSEAIVGLIDKTPPKVFGSPQPTINLYPGDPLTVEFDEDLECERPFLAQATIEVSELLNTFDSYSNIVSPELLLICSGNQLVIQFGKNALNSLPWRTYDQLLGHKYTLTLENVQDNGMFIVDCFAKLHCRILINPCLAGNVLETYTFESNFVCTPPELRFKDEDVARPAPGRHFLPEEPMLFKVTFKNILVDESWAKTYIELGLDLTTNTEDLRVEVNGASLAKPQQYILEGGESITTQVAVMRGPGSAMHFNPLTLYVRSTCASDAVYPFPDMPTVRLWNQIVNGAGAIAFTPPCPSVHWSPELESKYVISKEALEQSESMFAISVLNKNKQNGKFFDWSIHNEHTLKQERRLRKVVLLYRRSGDWTGTWHEGALENRVESRLLNIVDGVIDFSTDGVEDDRGYAALHWNLSNVGDGAYQVKVQSQCNTESMSDPQQEHAAHNTEAIEFIVDREAPIVYGIPDLQLVGKADHVKHQEFVIPFTEALFCGMPHTFALSVTLSSGDDNKHGFSHGNGIFVMCEGKEIRFRFSTDKLKTVSPMHLPLTDEINVKIDLEGVQDLARNTMEPFQHESGWDRQATHSPSRSPTLQSNTILPSLSTSRNPTPQGGEQSGNDSQGQYPAECQATANPNLNGLGCDGQDSNCNGVVDDCAEDQVPPSISFKDGLAVDAVVNANGVTAITSPVFRTVQDAATYLESVLNAEDDCASGLELGIKLPSLGAQCENTAFEVELKDPRCEDVSVKHTFLMVVDPFIPVVEILFEGGANGDNHYGIGNAAYLHMPQSDGYVDVGFSYTVRDECNHEIQTEIKILSNELEYDPNQSGMALVRETSDQRQSHGLLVFVEATRCADSSSPLCETFSHIEVEPGNSFRYYQFNIRATDGAGNLGESTAYVVIIPQKYRDTPEDENFFVDFIKGAPTAKNVINTKTIMWDTSRDDPVASEFVSITVSKKVTGEVSMSGINVPEDEDELRDLIALLEAQLLAGLEARRRLQASEVCVCSSSVRITSLSSARRRRERRLGRRLGGGAVIQYEVILTCDDNCKEENDAANGGTDGSSNSDANDLEELSNGLFDFISSGSFVDEMKKAAGETPGIDALAEVKIESVAVSDEILTSKETNAAIKFAMSISLPVQNSGDVDESQLDAITVALTKVLELVACPQDDNVKECSVSFDLYKTKAVTFGSSRRQLLARRLASEILSFQFDFLLDVICPNSGCNVDSITSTMEDTVTQRLQASIDDEKDGLLSQVGNETEAVGLLSGATITLDDDDDSCAGSTAASDLEGTNTYDDNQSTVWYPVWGSVEKCSIGPGMPVYMQDNAHYNSDSLESCCKKHFHWDVTQCIIGSGGNVLSSGSQAESCCSTMVPWISTSVCADESRPPYMAMGTNKFYVSYKDGKCVKDCPVGGPLCGGIAEESHQTLYDDADVCCAGQLWWLRDDCLSRSLED</sequence>
<dbReference type="EMBL" id="AGNL01041976">
    <property type="protein sequence ID" value="EJK51241.1"/>
    <property type="molecule type" value="Genomic_DNA"/>
</dbReference>
<dbReference type="InterPro" id="IPR005046">
    <property type="entry name" value="DUF285"/>
</dbReference>
<gene>
    <name evidence="2" type="ORF">THAOC_29604</name>
</gene>
<keyword evidence="3" id="KW-1185">Reference proteome</keyword>
<feature type="region of interest" description="Disordered" evidence="1">
    <location>
        <begin position="880"/>
        <end position="923"/>
    </location>
</feature>
<dbReference type="eggNOG" id="ENOG502SSGA">
    <property type="taxonomic scope" value="Eukaryota"/>
</dbReference>
<protein>
    <submittedName>
        <fullName evidence="2">Uncharacterized protein</fullName>
    </submittedName>
</protein>
<proteinExistence type="predicted"/>
<reference evidence="2 3" key="1">
    <citation type="journal article" date="2012" name="Genome Biol.">
        <title>Genome and low-iron response of an oceanic diatom adapted to chronic iron limitation.</title>
        <authorList>
            <person name="Lommer M."/>
            <person name="Specht M."/>
            <person name="Roy A.S."/>
            <person name="Kraemer L."/>
            <person name="Andreson R."/>
            <person name="Gutowska M.A."/>
            <person name="Wolf J."/>
            <person name="Bergner S.V."/>
            <person name="Schilhabel M.B."/>
            <person name="Klostermeier U.C."/>
            <person name="Beiko R.G."/>
            <person name="Rosenstiel P."/>
            <person name="Hippler M."/>
            <person name="Laroche J."/>
        </authorList>
    </citation>
    <scope>NUCLEOTIDE SEQUENCE [LARGE SCALE GENOMIC DNA]</scope>
    <source>
        <strain evidence="2 3">CCMP1005</strain>
    </source>
</reference>
<evidence type="ECO:0000256" key="1">
    <source>
        <dbReference type="SAM" id="MobiDB-lite"/>
    </source>
</evidence>
<feature type="compositionally biased region" description="Polar residues" evidence="1">
    <location>
        <begin position="349"/>
        <end position="378"/>
    </location>
</feature>
<accession>K0RQX3</accession>
<dbReference type="Proteomes" id="UP000266841">
    <property type="component" value="Unassembled WGS sequence"/>
</dbReference>
<evidence type="ECO:0000313" key="2">
    <source>
        <dbReference type="EMBL" id="EJK51241.1"/>
    </source>
</evidence>
<feature type="region of interest" description="Disordered" evidence="1">
    <location>
        <begin position="349"/>
        <end position="453"/>
    </location>
</feature>
<dbReference type="OrthoDB" id="544772at2759"/>
<comment type="caution">
    <text evidence="2">The sequence shown here is derived from an EMBL/GenBank/DDBJ whole genome shotgun (WGS) entry which is preliminary data.</text>
</comment>
<feature type="compositionally biased region" description="Basic and acidic residues" evidence="1">
    <location>
        <begin position="2384"/>
        <end position="2393"/>
    </location>
</feature>
<evidence type="ECO:0000313" key="3">
    <source>
        <dbReference type="Proteomes" id="UP000266841"/>
    </source>
</evidence>
<feature type="compositionally biased region" description="Low complexity" evidence="1">
    <location>
        <begin position="428"/>
        <end position="453"/>
    </location>
</feature>
<feature type="compositionally biased region" description="Polar residues" evidence="1">
    <location>
        <begin position="2394"/>
        <end position="2433"/>
    </location>
</feature>